<evidence type="ECO:0000256" key="2">
    <source>
        <dbReference type="ARBA" id="ARBA00022448"/>
    </source>
</evidence>
<keyword evidence="2" id="KW-0813">Transport</keyword>
<evidence type="ECO:0000256" key="3">
    <source>
        <dbReference type="ARBA" id="ARBA00022692"/>
    </source>
</evidence>
<dbReference type="GO" id="GO:0005778">
    <property type="term" value="C:peroxisomal membrane"/>
    <property type="evidence" value="ECO:0007669"/>
    <property type="project" value="UniProtKB-SubCell"/>
</dbReference>
<keyword evidence="5 12" id="KW-1133">Transmembrane helix</keyword>
<protein>
    <recommendedName>
        <fullName evidence="9">Peroxin-13</fullName>
    </recommendedName>
</protein>
<dbReference type="GO" id="GO:0016560">
    <property type="term" value="P:protein import into peroxisome matrix, docking"/>
    <property type="evidence" value="ECO:0007669"/>
    <property type="project" value="InterPro"/>
</dbReference>
<dbReference type="OMA" id="CEDAWIN"/>
<feature type="domain" description="Peroxin 13 N-terminal" evidence="13">
    <location>
        <begin position="113"/>
        <end position="245"/>
    </location>
</feature>
<dbReference type="GeneTree" id="ENSGT00390000016883"/>
<reference evidence="14" key="2">
    <citation type="submission" date="2025-08" db="UniProtKB">
        <authorList>
            <consortium name="Ensembl"/>
        </authorList>
    </citation>
    <scope>IDENTIFICATION</scope>
</reference>
<comment type="similarity">
    <text evidence="1">Belongs to the peroxin-13 family.</text>
</comment>
<evidence type="ECO:0000256" key="12">
    <source>
        <dbReference type="SAM" id="Phobius"/>
    </source>
</evidence>
<dbReference type="AlphaFoldDB" id="H2ZCY3"/>
<keyword evidence="7 12" id="KW-0472">Membrane</keyword>
<evidence type="ECO:0000256" key="11">
    <source>
        <dbReference type="SAM" id="MobiDB-lite"/>
    </source>
</evidence>
<dbReference type="InParanoid" id="H2ZCY3"/>
<reference evidence="15" key="1">
    <citation type="submission" date="2003-08" db="EMBL/GenBank/DDBJ databases">
        <authorList>
            <person name="Birren B."/>
            <person name="Nusbaum C."/>
            <person name="Abebe A."/>
            <person name="Abouelleil A."/>
            <person name="Adekoya E."/>
            <person name="Ait-zahra M."/>
            <person name="Allen N."/>
            <person name="Allen T."/>
            <person name="An P."/>
            <person name="Anderson M."/>
            <person name="Anderson S."/>
            <person name="Arachchi H."/>
            <person name="Armbruster J."/>
            <person name="Bachantsang P."/>
            <person name="Baldwin J."/>
            <person name="Barry A."/>
            <person name="Bayul T."/>
            <person name="Blitshsteyn B."/>
            <person name="Bloom T."/>
            <person name="Blye J."/>
            <person name="Boguslavskiy L."/>
            <person name="Borowsky M."/>
            <person name="Boukhgalter B."/>
            <person name="Brunache A."/>
            <person name="Butler J."/>
            <person name="Calixte N."/>
            <person name="Calvo S."/>
            <person name="Camarata J."/>
            <person name="Campo K."/>
            <person name="Chang J."/>
            <person name="Cheshatsang Y."/>
            <person name="Citroen M."/>
            <person name="Collymore A."/>
            <person name="Considine T."/>
            <person name="Cook A."/>
            <person name="Cooke P."/>
            <person name="Corum B."/>
            <person name="Cuomo C."/>
            <person name="David R."/>
            <person name="Dawoe T."/>
            <person name="Degray S."/>
            <person name="Dodge S."/>
            <person name="Dooley K."/>
            <person name="Dorje P."/>
            <person name="Dorjee K."/>
            <person name="Dorris L."/>
            <person name="Duffey N."/>
            <person name="Dupes A."/>
            <person name="Elkins T."/>
            <person name="Engels R."/>
            <person name="Erickson J."/>
            <person name="Farina A."/>
            <person name="Faro S."/>
            <person name="Ferreira P."/>
            <person name="Fischer H."/>
            <person name="Fitzgerald M."/>
            <person name="Foley K."/>
            <person name="Gage D."/>
            <person name="Galagan J."/>
            <person name="Gearin G."/>
            <person name="Gnerre S."/>
            <person name="Gnirke A."/>
            <person name="Goyette A."/>
            <person name="Graham J."/>
            <person name="Grandbois E."/>
            <person name="Gyaltsen K."/>
            <person name="Hafez N."/>
            <person name="Hagopian D."/>
            <person name="Hagos B."/>
            <person name="Hall J."/>
            <person name="Hatcher B."/>
            <person name="Heller A."/>
            <person name="Higgins H."/>
            <person name="Honan T."/>
            <person name="Horn A."/>
            <person name="Houde N."/>
            <person name="Hughes L."/>
            <person name="Hulme W."/>
            <person name="Husby E."/>
            <person name="Iliev I."/>
            <person name="Jaffe D."/>
            <person name="Jones C."/>
            <person name="Kamal M."/>
            <person name="Kamat A."/>
            <person name="Kamvysselis M."/>
            <person name="Karlsson E."/>
            <person name="Kells C."/>
            <person name="Kieu A."/>
            <person name="Kisner P."/>
            <person name="Kodira C."/>
            <person name="Kulbokas E."/>
            <person name="Labutti K."/>
            <person name="Lama D."/>
            <person name="Landers T."/>
            <person name="Leger J."/>
            <person name="Levine S."/>
            <person name="Lewis D."/>
            <person name="Lewis T."/>
            <person name="Lindblad-toh K."/>
            <person name="Liu X."/>
            <person name="Lokyitsang T."/>
            <person name="Lokyitsang Y."/>
            <person name="Lucien O."/>
            <person name="Lui A."/>
            <person name="Ma L.J."/>
            <person name="Mabbitt R."/>
            <person name="Macdonald J."/>
            <person name="Maclean C."/>
            <person name="Major J."/>
            <person name="Manning J."/>
            <person name="Marabella R."/>
            <person name="Maru K."/>
            <person name="Matthews C."/>
            <person name="Mauceli E."/>
            <person name="Mccarthy M."/>
            <person name="Mcdonough S."/>
            <person name="Mcghee T."/>
            <person name="Meldrim J."/>
            <person name="Meneus L."/>
            <person name="Mesirov J."/>
            <person name="Mihalev A."/>
            <person name="Mihova T."/>
            <person name="Mikkelsen T."/>
            <person name="Mlenga V."/>
            <person name="Moru K."/>
            <person name="Mozes J."/>
            <person name="Mulrain L."/>
            <person name="Munson G."/>
            <person name="Naylor J."/>
            <person name="Newes C."/>
            <person name="Nguyen C."/>
            <person name="Nguyen N."/>
            <person name="Nguyen T."/>
            <person name="Nicol R."/>
            <person name="Nielsen C."/>
            <person name="Nizzari M."/>
            <person name="Norbu C."/>
            <person name="Norbu N."/>
            <person name="O'donnell P."/>
            <person name="Okoawo O."/>
            <person name="O'leary S."/>
            <person name="Omotosho B."/>
            <person name="O'neill K."/>
            <person name="Osman S."/>
            <person name="Parker S."/>
            <person name="Perrin D."/>
            <person name="Phunkhang P."/>
            <person name="Piqani B."/>
            <person name="Purcell S."/>
            <person name="Rachupka T."/>
            <person name="Ramasamy U."/>
            <person name="Rameau R."/>
            <person name="Ray V."/>
            <person name="Raymond C."/>
            <person name="Retta R."/>
            <person name="Richardson S."/>
            <person name="Rise C."/>
            <person name="Rodriguez J."/>
            <person name="Rogers J."/>
            <person name="Rogov P."/>
            <person name="Rutman M."/>
            <person name="Schupbach R."/>
            <person name="Seaman C."/>
            <person name="Settipalli S."/>
            <person name="Sharpe T."/>
            <person name="Sheridan J."/>
            <person name="Sherpa N."/>
            <person name="Shi J."/>
            <person name="Smirnov S."/>
            <person name="Smith C."/>
            <person name="Sougnez C."/>
            <person name="Spencer B."/>
            <person name="Stalker J."/>
            <person name="Stange-thomann N."/>
            <person name="Stavropoulos S."/>
            <person name="Stetson K."/>
            <person name="Stone C."/>
            <person name="Stone S."/>
            <person name="Stubbs M."/>
            <person name="Talamas J."/>
            <person name="Tchuinga P."/>
            <person name="Tenzing P."/>
            <person name="Tesfaye S."/>
            <person name="Theodore J."/>
            <person name="Thoulutsang Y."/>
            <person name="Topham K."/>
            <person name="Towey S."/>
            <person name="Tsamla T."/>
            <person name="Tsomo N."/>
            <person name="Vallee D."/>
            <person name="Vassiliev H."/>
            <person name="Venkataraman V."/>
            <person name="Vinson J."/>
            <person name="Vo A."/>
            <person name="Wade C."/>
            <person name="Wang S."/>
            <person name="Wangchuk T."/>
            <person name="Wangdi T."/>
            <person name="Whittaker C."/>
            <person name="Wilkinson J."/>
            <person name="Wu Y."/>
            <person name="Wyman D."/>
            <person name="Yadav S."/>
            <person name="Yang S."/>
            <person name="Yang X."/>
            <person name="Yeager S."/>
            <person name="Yee E."/>
            <person name="Young G."/>
            <person name="Zainoun J."/>
            <person name="Zembeck L."/>
            <person name="Zimmer A."/>
            <person name="Zody M."/>
            <person name="Lander E."/>
        </authorList>
    </citation>
    <scope>NUCLEOTIDE SEQUENCE [LARGE SCALE GENOMIC DNA]</scope>
</reference>
<reference evidence="14" key="3">
    <citation type="submission" date="2025-09" db="UniProtKB">
        <authorList>
            <consortium name="Ensembl"/>
        </authorList>
    </citation>
    <scope>IDENTIFICATION</scope>
</reference>
<evidence type="ECO:0000256" key="6">
    <source>
        <dbReference type="ARBA" id="ARBA00023010"/>
    </source>
</evidence>
<keyword evidence="6" id="KW-0811">Translocation</keyword>
<dbReference type="Proteomes" id="UP000007875">
    <property type="component" value="Unassembled WGS sequence"/>
</dbReference>
<sequence>MAANGAPPKPWEINRIQSPSNNLHSSSVPRPQSGEFQTPPPVPTRPNQQQNTSSSLYRPTFGGLGSYGSGCYGGYGGYGGGMGGMYGGGLYGNGGMYGSNYRNYGGPNGTGGFTQQAEESTRQAFQSVESIVRAFTSVSAMLESTFGAVYSSFRAVLDVADHFSRVRATFSEILSSIAIFRFFRYVYRRLLALFGSRECEDAWINAAAADGSLVRPSSSSQKKSWPIMLFAAVVMGGPFLIWRLMKGSSTQK</sequence>
<evidence type="ECO:0000256" key="9">
    <source>
        <dbReference type="ARBA" id="ARBA00029693"/>
    </source>
</evidence>
<dbReference type="eggNOG" id="KOG3875">
    <property type="taxonomic scope" value="Eukaryota"/>
</dbReference>
<dbReference type="Ensembl" id="ENSCSAVT00000015627.1">
    <property type="protein sequence ID" value="ENSCSAVP00000015449.1"/>
    <property type="gene ID" value="ENSCSAVG00000009068.1"/>
</dbReference>
<dbReference type="GO" id="GO:1990429">
    <property type="term" value="C:peroxisomal importomer complex"/>
    <property type="evidence" value="ECO:0007669"/>
    <property type="project" value="TreeGrafter"/>
</dbReference>
<evidence type="ECO:0000313" key="14">
    <source>
        <dbReference type="Ensembl" id="ENSCSAVP00000015449.1"/>
    </source>
</evidence>
<feature type="compositionally biased region" description="Polar residues" evidence="11">
    <location>
        <begin position="45"/>
        <end position="57"/>
    </location>
</feature>
<evidence type="ECO:0000256" key="4">
    <source>
        <dbReference type="ARBA" id="ARBA00022927"/>
    </source>
</evidence>
<accession>H2ZCY3</accession>
<evidence type="ECO:0000256" key="1">
    <source>
        <dbReference type="ARBA" id="ARBA00006033"/>
    </source>
</evidence>
<evidence type="ECO:0000259" key="13">
    <source>
        <dbReference type="Pfam" id="PF04088"/>
    </source>
</evidence>
<evidence type="ECO:0000256" key="10">
    <source>
        <dbReference type="ARBA" id="ARBA00046271"/>
    </source>
</evidence>
<feature type="region of interest" description="Disordered" evidence="11">
    <location>
        <begin position="1"/>
        <end position="58"/>
    </location>
</feature>
<proteinExistence type="inferred from homology"/>
<keyword evidence="4" id="KW-0653">Protein transport</keyword>
<dbReference type="Pfam" id="PF04088">
    <property type="entry name" value="Peroxin-13_N"/>
    <property type="match status" value="1"/>
</dbReference>
<dbReference type="InterPro" id="IPR007223">
    <property type="entry name" value="Peroxin-13_N"/>
</dbReference>
<dbReference type="PANTHER" id="PTHR19332:SF1">
    <property type="entry name" value="PEROXISOMAL MEMBRANE PROTEIN PEX13"/>
    <property type="match status" value="1"/>
</dbReference>
<dbReference type="InterPro" id="IPR035463">
    <property type="entry name" value="Pex13"/>
</dbReference>
<keyword evidence="15" id="KW-1185">Reference proteome</keyword>
<evidence type="ECO:0000256" key="5">
    <source>
        <dbReference type="ARBA" id="ARBA00022989"/>
    </source>
</evidence>
<keyword evidence="8" id="KW-0576">Peroxisome</keyword>
<dbReference type="HOGENOM" id="CLU_1102468_0_0_1"/>
<dbReference type="PANTHER" id="PTHR19332">
    <property type="entry name" value="PEROXISOMAL MEMBRANE PROTEIN PEX13"/>
    <property type="match status" value="1"/>
</dbReference>
<dbReference type="STRING" id="51511.ENSCSAVP00000015449"/>
<evidence type="ECO:0000313" key="15">
    <source>
        <dbReference type="Proteomes" id="UP000007875"/>
    </source>
</evidence>
<evidence type="ECO:0000256" key="7">
    <source>
        <dbReference type="ARBA" id="ARBA00023136"/>
    </source>
</evidence>
<comment type="subcellular location">
    <subcellularLocation>
        <location evidence="10">Peroxisome membrane</location>
    </subcellularLocation>
</comment>
<feature type="transmembrane region" description="Helical" evidence="12">
    <location>
        <begin position="225"/>
        <end position="245"/>
    </location>
</feature>
<evidence type="ECO:0000256" key="8">
    <source>
        <dbReference type="ARBA" id="ARBA00023140"/>
    </source>
</evidence>
<name>H2ZCY3_CIOSA</name>
<keyword evidence="3 12" id="KW-0812">Transmembrane</keyword>
<organism evidence="14 15">
    <name type="scientific">Ciona savignyi</name>
    <name type="common">Pacific transparent sea squirt</name>
    <dbReference type="NCBI Taxonomy" id="51511"/>
    <lineage>
        <taxon>Eukaryota</taxon>
        <taxon>Metazoa</taxon>
        <taxon>Chordata</taxon>
        <taxon>Tunicata</taxon>
        <taxon>Ascidiacea</taxon>
        <taxon>Phlebobranchia</taxon>
        <taxon>Cionidae</taxon>
        <taxon>Ciona</taxon>
    </lineage>
</organism>
<feature type="compositionally biased region" description="Polar residues" evidence="11">
    <location>
        <begin position="15"/>
        <end position="36"/>
    </location>
</feature>